<accession>A0AA96WMY7</accession>
<dbReference type="EMBL" id="CP053588">
    <property type="protein sequence ID" value="WNZ28075.1"/>
    <property type="molecule type" value="Genomic_DNA"/>
</dbReference>
<organism evidence="1">
    <name type="scientific">Leptolyngbya sp. NK1-12</name>
    <dbReference type="NCBI Taxonomy" id="2547451"/>
    <lineage>
        <taxon>Bacteria</taxon>
        <taxon>Bacillati</taxon>
        <taxon>Cyanobacteriota</taxon>
        <taxon>Cyanophyceae</taxon>
        <taxon>Leptolyngbyales</taxon>
        <taxon>Leptolyngbyaceae</taxon>
        <taxon>Leptolyngbya group</taxon>
        <taxon>Leptolyngbya</taxon>
    </lineage>
</organism>
<dbReference type="AlphaFoldDB" id="A0AA96WMY7"/>
<dbReference type="RefSeq" id="WP_316437238.1">
    <property type="nucleotide sequence ID" value="NZ_CP053588.1"/>
</dbReference>
<evidence type="ECO:0000313" key="1">
    <source>
        <dbReference type="EMBL" id="WNZ28075.1"/>
    </source>
</evidence>
<keyword evidence="1" id="KW-0614">Plasmid</keyword>
<geneLocation type="plasmid" evidence="1">
    <name>p1</name>
</geneLocation>
<name>A0AA96WMY7_9CYAN</name>
<gene>
    <name evidence="1" type="ORF">HJG54_34780</name>
</gene>
<reference evidence="1" key="1">
    <citation type="submission" date="2020-05" db="EMBL/GenBank/DDBJ databases">
        <authorList>
            <person name="Zhu T."/>
            <person name="Keshari N."/>
            <person name="Lu X."/>
        </authorList>
    </citation>
    <scope>NUCLEOTIDE SEQUENCE</scope>
    <source>
        <strain evidence="1">NK1-12</strain>
        <plasmid evidence="1">p1</plasmid>
    </source>
</reference>
<protein>
    <submittedName>
        <fullName evidence="1">Uncharacterized protein</fullName>
    </submittedName>
</protein>
<sequence length="239" mass="26651">MTQSIPAQPKATSDEAARHQRLMELVEAEDAANGEVGCGRDLGKGLSGYLSTRRIALDDEQLKTLLREHLGHILMEPDFDSIATQIQRRLESLIVQTLDSSSSSTSLLDSTNVTEHIPTEELRELFQSQIADLCSEDTLEQLIQLSHQIIHKAVLQPRHTWSKPIWVLRGETQIYIVQETGIEEAIAKVKTQHPQETGELEVLTVGGILAPDQVISLDTNLLWRFHPERNLSAQGVSIP</sequence>
<proteinExistence type="predicted"/>